<keyword evidence="2 4" id="KW-0413">Isomerase</keyword>
<feature type="binding site" evidence="3">
    <location>
        <position position="99"/>
    </location>
    <ligand>
        <name>D-ribulose 5-phosphate</name>
        <dbReference type="ChEBI" id="CHEBI:58121"/>
    </ligand>
</feature>
<dbReference type="OrthoDB" id="1778624at2"/>
<feature type="binding site" evidence="3">
    <location>
        <position position="136"/>
    </location>
    <ligand>
        <name>D-ribulose 5-phosphate</name>
        <dbReference type="ChEBI" id="CHEBI:58121"/>
    </ligand>
</feature>
<dbReference type="Proteomes" id="UP000032160">
    <property type="component" value="Chromosome I"/>
</dbReference>
<dbReference type="NCBIfam" id="NF004051">
    <property type="entry name" value="PRK05571.1"/>
    <property type="match status" value="1"/>
</dbReference>
<dbReference type="NCBIfam" id="TIGR01120">
    <property type="entry name" value="rpiB"/>
    <property type="match status" value="1"/>
</dbReference>
<feature type="binding site" evidence="3">
    <location>
        <position position="132"/>
    </location>
    <ligand>
        <name>D-ribulose 5-phosphate</name>
        <dbReference type="ChEBI" id="CHEBI:58121"/>
    </ligand>
</feature>
<dbReference type="NCBIfam" id="TIGR00689">
    <property type="entry name" value="rpiB_lacA_lacB"/>
    <property type="match status" value="1"/>
</dbReference>
<dbReference type="RefSeq" id="WP_043949713.1">
    <property type="nucleotide sequence ID" value="NZ_HG966617.1"/>
</dbReference>
<accession>X5MDY2</accession>
<proteinExistence type="inferred from homology"/>
<dbReference type="PIRSF" id="PIRSF005384">
    <property type="entry name" value="RpiB_LacA_B"/>
    <property type="match status" value="1"/>
</dbReference>
<dbReference type="InterPro" id="IPR004785">
    <property type="entry name" value="RpiB"/>
</dbReference>
<dbReference type="Gene3D" id="3.40.1400.10">
    <property type="entry name" value="Sugar-phosphate isomerase, RpiB/LacA/LacB"/>
    <property type="match status" value="1"/>
</dbReference>
<dbReference type="STRING" id="1458461.BN1012_Phect670"/>
<dbReference type="HOGENOM" id="CLU_091396_4_1_5"/>
<dbReference type="KEGG" id="pect:BN1012_Phect670"/>
<dbReference type="EC" id="5.3.1.6" evidence="4"/>
<evidence type="ECO:0000256" key="3">
    <source>
        <dbReference type="PIRSR" id="PIRSR005384-2"/>
    </source>
</evidence>
<organism evidence="4 5">
    <name type="scientific">Candidatus Phaeomarinibacter ectocarpi</name>
    <dbReference type="NCBI Taxonomy" id="1458461"/>
    <lineage>
        <taxon>Bacteria</taxon>
        <taxon>Pseudomonadati</taxon>
        <taxon>Pseudomonadota</taxon>
        <taxon>Alphaproteobacteria</taxon>
        <taxon>Hyphomicrobiales</taxon>
        <taxon>Parvibaculaceae</taxon>
        <taxon>Candidatus Phaeomarinibacter</taxon>
    </lineage>
</organism>
<dbReference type="GO" id="GO:0004751">
    <property type="term" value="F:ribose-5-phosphate isomerase activity"/>
    <property type="evidence" value="ECO:0007669"/>
    <property type="project" value="UniProtKB-EC"/>
</dbReference>
<keyword evidence="5" id="KW-1185">Reference proteome</keyword>
<evidence type="ECO:0000313" key="5">
    <source>
        <dbReference type="Proteomes" id="UP000032160"/>
    </source>
</evidence>
<dbReference type="PANTHER" id="PTHR30345:SF0">
    <property type="entry name" value="DNA DAMAGE-REPAIR_TOLERATION PROTEIN DRT102"/>
    <property type="match status" value="1"/>
</dbReference>
<gene>
    <name evidence="4" type="ORF">BN1012_Phect670</name>
</gene>
<evidence type="ECO:0000256" key="2">
    <source>
        <dbReference type="ARBA" id="ARBA00023235"/>
    </source>
</evidence>
<dbReference type="GO" id="GO:0005975">
    <property type="term" value="P:carbohydrate metabolic process"/>
    <property type="evidence" value="ECO:0007669"/>
    <property type="project" value="InterPro"/>
</dbReference>
<dbReference type="PATRIC" id="fig|1458461.3.peg.671"/>
<comment type="similarity">
    <text evidence="1">Belongs to the LacAB/RpiB family.</text>
</comment>
<dbReference type="EMBL" id="HG966617">
    <property type="protein sequence ID" value="CDO58884.1"/>
    <property type="molecule type" value="Genomic_DNA"/>
</dbReference>
<evidence type="ECO:0000256" key="1">
    <source>
        <dbReference type="ARBA" id="ARBA00008754"/>
    </source>
</evidence>
<dbReference type="AlphaFoldDB" id="X5MDY2"/>
<feature type="binding site" evidence="3">
    <location>
        <position position="109"/>
    </location>
    <ligand>
        <name>D-ribulose 5-phosphate</name>
        <dbReference type="ChEBI" id="CHEBI:58121"/>
    </ligand>
</feature>
<evidence type="ECO:0000313" key="4">
    <source>
        <dbReference type="EMBL" id="CDO58884.1"/>
    </source>
</evidence>
<dbReference type="InterPro" id="IPR036569">
    <property type="entry name" value="RpiB_LacA_LacB_sf"/>
</dbReference>
<feature type="binding site" evidence="3">
    <location>
        <begin position="8"/>
        <end position="9"/>
    </location>
    <ligand>
        <name>D-ribulose 5-phosphate</name>
        <dbReference type="ChEBI" id="CHEBI:58121"/>
    </ligand>
</feature>
<dbReference type="SUPFAM" id="SSF89623">
    <property type="entry name" value="Ribose/Galactose isomerase RpiB/AlsB"/>
    <property type="match status" value="1"/>
</dbReference>
<name>X5MDY2_9HYPH</name>
<feature type="binding site" evidence="3">
    <location>
        <begin position="66"/>
        <end position="70"/>
    </location>
    <ligand>
        <name>D-ribulose 5-phosphate</name>
        <dbReference type="ChEBI" id="CHEBI:58121"/>
    </ligand>
</feature>
<dbReference type="PANTHER" id="PTHR30345">
    <property type="entry name" value="RIBOSE-5-PHOSPHATE ISOMERASE B"/>
    <property type="match status" value="1"/>
</dbReference>
<reference evidence="4 5" key="1">
    <citation type="journal article" date="2014" name="Front. Genet.">
        <title>Genome and metabolic network of "Candidatus Phaeomarinobacter ectocarpi" Ec32, a new candidate genus of Alphaproteobacteria frequently associated with brown algae.</title>
        <authorList>
            <person name="Dittami S.M."/>
            <person name="Barbeyron T."/>
            <person name="Boyen C."/>
            <person name="Cambefort J."/>
            <person name="Collet G."/>
            <person name="Delage L."/>
            <person name="Gobet A."/>
            <person name="Groisillier A."/>
            <person name="Leblanc C."/>
            <person name="Michel G."/>
            <person name="Scornet D."/>
            <person name="Siegel A."/>
            <person name="Tapia J.E."/>
            <person name="Tonon T."/>
        </authorList>
    </citation>
    <scope>NUCLEOTIDE SEQUENCE [LARGE SCALE GENOMIC DNA]</scope>
    <source>
        <strain evidence="4 5">Ec32</strain>
    </source>
</reference>
<sequence>MKIAIGTDHAGFEYKEKIKAFLTAQGHEVKDFGTFSDAACDYPDFVFPAANAVASGDYDRGIVLGGSGNGEAIAANKIKGIRCTVCWNPLSAEMARRHNDSNVLSLGQRMIEESDVTGIVQTWLDTPFEGGRHQQRIVKLEA</sequence>
<dbReference type="InterPro" id="IPR003500">
    <property type="entry name" value="RpiB_LacA_LacB"/>
</dbReference>
<dbReference type="Pfam" id="PF02502">
    <property type="entry name" value="LacAB_rpiB"/>
    <property type="match status" value="1"/>
</dbReference>
<protein>
    <submittedName>
        <fullName evidence="4">Ribose 5-phosphate isomerase B</fullName>
        <ecNumber evidence="4">5.3.1.6</ecNumber>
    </submittedName>
</protein>